<feature type="compositionally biased region" description="Low complexity" evidence="1">
    <location>
        <begin position="77"/>
        <end position="87"/>
    </location>
</feature>
<feature type="region of interest" description="Disordered" evidence="1">
    <location>
        <begin position="1"/>
        <end position="21"/>
    </location>
</feature>
<gene>
    <name evidence="2" type="ORF">PCOR1329_LOCUS70465</name>
</gene>
<evidence type="ECO:0000313" key="2">
    <source>
        <dbReference type="EMBL" id="CAK0890167.1"/>
    </source>
</evidence>
<accession>A0ABN9WX22</accession>
<feature type="non-terminal residue" evidence="2">
    <location>
        <position position="118"/>
    </location>
</feature>
<reference evidence="2" key="1">
    <citation type="submission" date="2023-10" db="EMBL/GenBank/DDBJ databases">
        <authorList>
            <person name="Chen Y."/>
            <person name="Shah S."/>
            <person name="Dougan E. K."/>
            <person name="Thang M."/>
            <person name="Chan C."/>
        </authorList>
    </citation>
    <scope>NUCLEOTIDE SEQUENCE [LARGE SCALE GENOMIC DNA]</scope>
</reference>
<sequence length="118" mass="13047">MGSRSRSREPAPVPAAMDGPTMMHFREMLRSEIKGPMAKHFADVKTSIDNERRDVERHERRLNNMEQELEDLREGRPAAPSSTAASSIGHPLRFSGVESASAQMVASGPKRACDQICV</sequence>
<comment type="caution">
    <text evidence="2">The sequence shown here is derived from an EMBL/GenBank/DDBJ whole genome shotgun (WGS) entry which is preliminary data.</text>
</comment>
<feature type="compositionally biased region" description="Basic and acidic residues" evidence="1">
    <location>
        <begin position="49"/>
        <end position="63"/>
    </location>
</feature>
<protein>
    <submittedName>
        <fullName evidence="2">Uncharacterized protein</fullName>
    </submittedName>
</protein>
<feature type="region of interest" description="Disordered" evidence="1">
    <location>
        <begin position="49"/>
        <end position="118"/>
    </location>
</feature>
<proteinExistence type="predicted"/>
<dbReference type="EMBL" id="CAUYUJ010019309">
    <property type="protein sequence ID" value="CAK0890167.1"/>
    <property type="molecule type" value="Genomic_DNA"/>
</dbReference>
<keyword evidence="3" id="KW-1185">Reference proteome</keyword>
<evidence type="ECO:0000256" key="1">
    <source>
        <dbReference type="SAM" id="MobiDB-lite"/>
    </source>
</evidence>
<evidence type="ECO:0000313" key="3">
    <source>
        <dbReference type="Proteomes" id="UP001189429"/>
    </source>
</evidence>
<name>A0ABN9WX22_9DINO</name>
<dbReference type="Proteomes" id="UP001189429">
    <property type="component" value="Unassembled WGS sequence"/>
</dbReference>
<organism evidence="2 3">
    <name type="scientific">Prorocentrum cordatum</name>
    <dbReference type="NCBI Taxonomy" id="2364126"/>
    <lineage>
        <taxon>Eukaryota</taxon>
        <taxon>Sar</taxon>
        <taxon>Alveolata</taxon>
        <taxon>Dinophyceae</taxon>
        <taxon>Prorocentrales</taxon>
        <taxon>Prorocentraceae</taxon>
        <taxon>Prorocentrum</taxon>
    </lineage>
</organism>